<dbReference type="NCBIfam" id="TIGR01640">
    <property type="entry name" value="F_box_assoc_1"/>
    <property type="match status" value="1"/>
</dbReference>
<comment type="caution">
    <text evidence="2">The sequence shown here is derived from an EMBL/GenBank/DDBJ whole genome shotgun (WGS) entry which is preliminary data.</text>
</comment>
<evidence type="ECO:0000313" key="3">
    <source>
        <dbReference type="Proteomes" id="UP001372338"/>
    </source>
</evidence>
<gene>
    <name evidence="2" type="ORF">RIF29_42119</name>
</gene>
<dbReference type="InterPro" id="IPR006527">
    <property type="entry name" value="F-box-assoc_dom_typ1"/>
</dbReference>
<dbReference type="InterPro" id="IPR017451">
    <property type="entry name" value="F-box-assoc_interact_dom"/>
</dbReference>
<name>A0AAN9EBV5_CROPI</name>
<dbReference type="AlphaFoldDB" id="A0AAN9EBV5"/>
<reference evidence="2 3" key="1">
    <citation type="submission" date="2024-01" db="EMBL/GenBank/DDBJ databases">
        <title>The genomes of 5 underutilized Papilionoideae crops provide insights into root nodulation and disease resistanc.</title>
        <authorList>
            <person name="Yuan L."/>
        </authorList>
    </citation>
    <scope>NUCLEOTIDE SEQUENCE [LARGE SCALE GENOMIC DNA]</scope>
    <source>
        <strain evidence="2">ZHUSHIDOU_FW_LH</strain>
        <tissue evidence="2">Leaf</tissue>
    </source>
</reference>
<dbReference type="PANTHER" id="PTHR31672">
    <property type="entry name" value="BNACNNG10540D PROTEIN"/>
    <property type="match status" value="1"/>
</dbReference>
<feature type="domain" description="F-box associated beta-propeller type 1" evidence="1">
    <location>
        <begin position="59"/>
        <end position="300"/>
    </location>
</feature>
<evidence type="ECO:0000313" key="2">
    <source>
        <dbReference type="EMBL" id="KAK7247240.1"/>
    </source>
</evidence>
<evidence type="ECO:0000259" key="1">
    <source>
        <dbReference type="Pfam" id="PF07734"/>
    </source>
</evidence>
<dbReference type="PANTHER" id="PTHR31672:SF13">
    <property type="entry name" value="F-BOX PROTEIN CPR30-LIKE"/>
    <property type="match status" value="1"/>
</dbReference>
<dbReference type="InterPro" id="IPR050796">
    <property type="entry name" value="SCF_F-box_component"/>
</dbReference>
<protein>
    <recommendedName>
        <fullName evidence="1">F-box associated beta-propeller type 1 domain-containing protein</fullName>
    </recommendedName>
</protein>
<dbReference type="Pfam" id="PF07734">
    <property type="entry name" value="FBA_1"/>
    <property type="match status" value="1"/>
</dbReference>
<dbReference type="Proteomes" id="UP001372338">
    <property type="component" value="Unassembled WGS sequence"/>
</dbReference>
<keyword evidence="3" id="KW-1185">Reference proteome</keyword>
<accession>A0AAN9EBV5</accession>
<organism evidence="2 3">
    <name type="scientific">Crotalaria pallida</name>
    <name type="common">Smooth rattlebox</name>
    <name type="synonym">Crotalaria striata</name>
    <dbReference type="NCBI Taxonomy" id="3830"/>
    <lineage>
        <taxon>Eukaryota</taxon>
        <taxon>Viridiplantae</taxon>
        <taxon>Streptophyta</taxon>
        <taxon>Embryophyta</taxon>
        <taxon>Tracheophyta</taxon>
        <taxon>Spermatophyta</taxon>
        <taxon>Magnoliopsida</taxon>
        <taxon>eudicotyledons</taxon>
        <taxon>Gunneridae</taxon>
        <taxon>Pentapetalae</taxon>
        <taxon>rosids</taxon>
        <taxon>fabids</taxon>
        <taxon>Fabales</taxon>
        <taxon>Fabaceae</taxon>
        <taxon>Papilionoideae</taxon>
        <taxon>50 kb inversion clade</taxon>
        <taxon>genistoids sensu lato</taxon>
        <taxon>core genistoids</taxon>
        <taxon>Crotalarieae</taxon>
        <taxon>Crotalaria</taxon>
    </lineage>
</organism>
<sequence>MAKGIMRDIFKRLPLMSMLKQFVSEMLHSTKKDQLLILDRIYWNGKICCHNLFLVGANSKEPKELIIPRVTDSDMGFKVIGSCNGLVCVTHYSFDQNSCLFLWNPDTDQTRRINESSNALLPYQVPPNCLLGFYFNHNVNDYEVVRLHSFEDTESECLDNSLGKTCAVRVEKYSLRSGLWREIECCGPLVTVDGILFWTENFVSLKGTLFWIAMEVSEKVSHEMIISFNFNHNLIGKIEFPFSFKGCSEIYKKVAVFHDSVALLICSENKCMEQCLDLWVFHDNYDGVECWTKIFTIEALSSVERPIGIWINEILMSTGKVIHSGSRIIALLQEDALGAGFSYNVFNYVESTSPL</sequence>
<dbReference type="EMBL" id="JAYWIO010000008">
    <property type="protein sequence ID" value="KAK7247240.1"/>
    <property type="molecule type" value="Genomic_DNA"/>
</dbReference>
<proteinExistence type="predicted"/>